<keyword evidence="2" id="KW-1185">Reference proteome</keyword>
<dbReference type="SUPFAM" id="SSF52266">
    <property type="entry name" value="SGNH hydrolase"/>
    <property type="match status" value="1"/>
</dbReference>
<dbReference type="Gene3D" id="3.40.50.1110">
    <property type="entry name" value="SGNH hydrolase"/>
    <property type="match status" value="1"/>
</dbReference>
<sequence length="207" mass="24396">MRVLCIGDSNTWGYLPNGKRTEQRWTKILNKKYEILEEGLNGRYIYSMDKGRKNLSLSHTLEKILLKHNKVDLVLFMLGTNDFSISENKTVENIIEEINKIFNYTKEYYVSNLGYEPFIFFVTPPTINKDILNRGIVFGDFDKTSYDKCLSFNRKIEKFTYESNPDVYVINTNKYIETDSFDCIHLTEKEHNLLANILEKNIKNIME</sequence>
<evidence type="ECO:0008006" key="3">
    <source>
        <dbReference type="Google" id="ProtNLM"/>
    </source>
</evidence>
<dbReference type="InterPro" id="IPR001087">
    <property type="entry name" value="GDSL"/>
</dbReference>
<name>A0ABX2SXR7_9BACL</name>
<dbReference type="PANTHER" id="PTHR30383:SF29">
    <property type="entry name" value="SGNH HYDROLASE-TYPE ESTERASE DOMAIN-CONTAINING PROTEIN"/>
    <property type="match status" value="1"/>
</dbReference>
<gene>
    <name evidence="1" type="ORF">HZY85_02195</name>
</gene>
<comment type="caution">
    <text evidence="1">The sequence shown here is derived from an EMBL/GenBank/DDBJ whole genome shotgun (WGS) entry which is preliminary data.</text>
</comment>
<dbReference type="InterPro" id="IPR051532">
    <property type="entry name" value="Ester_Hydrolysis_Enzymes"/>
</dbReference>
<dbReference type="InterPro" id="IPR036514">
    <property type="entry name" value="SGNH_hydro_sf"/>
</dbReference>
<dbReference type="EMBL" id="JACBYF010000003">
    <property type="protein sequence ID" value="NYS47003.1"/>
    <property type="molecule type" value="Genomic_DNA"/>
</dbReference>
<dbReference type="RefSeq" id="WP_179940428.1">
    <property type="nucleotide sequence ID" value="NZ_JACBYF010000003.1"/>
</dbReference>
<evidence type="ECO:0000313" key="2">
    <source>
        <dbReference type="Proteomes" id="UP000531840"/>
    </source>
</evidence>
<accession>A0ABX2SXR7</accession>
<dbReference type="Proteomes" id="UP000531840">
    <property type="component" value="Unassembled WGS sequence"/>
</dbReference>
<reference evidence="1 2" key="1">
    <citation type="submission" date="2020-07" db="EMBL/GenBank/DDBJ databases">
        <title>MOT database genomes.</title>
        <authorList>
            <person name="Joseph S."/>
            <person name="Aduse-Opoku J."/>
            <person name="Hashim A."/>
            <person name="Wade W."/>
            <person name="Curtis M."/>
        </authorList>
    </citation>
    <scope>NUCLEOTIDE SEQUENCE [LARGE SCALE GENOMIC DNA]</scope>
    <source>
        <strain evidence="1 2">CIP 106318</strain>
    </source>
</reference>
<proteinExistence type="predicted"/>
<dbReference type="PANTHER" id="PTHR30383">
    <property type="entry name" value="THIOESTERASE 1/PROTEASE 1/LYSOPHOSPHOLIPASE L1"/>
    <property type="match status" value="1"/>
</dbReference>
<organism evidence="1 2">
    <name type="scientific">Gemelliphila palaticanis</name>
    <dbReference type="NCBI Taxonomy" id="81950"/>
    <lineage>
        <taxon>Bacteria</taxon>
        <taxon>Bacillati</taxon>
        <taxon>Bacillota</taxon>
        <taxon>Bacilli</taxon>
        <taxon>Bacillales</taxon>
        <taxon>Gemellaceae</taxon>
        <taxon>Gemelliphila</taxon>
    </lineage>
</organism>
<protein>
    <recommendedName>
        <fullName evidence="3">Lysophospholipase L1-like esterase</fullName>
    </recommendedName>
</protein>
<evidence type="ECO:0000313" key="1">
    <source>
        <dbReference type="EMBL" id="NYS47003.1"/>
    </source>
</evidence>
<dbReference type="Pfam" id="PF00657">
    <property type="entry name" value="Lipase_GDSL"/>
    <property type="match status" value="1"/>
</dbReference>